<dbReference type="PANTHER" id="PTHR36173">
    <property type="entry name" value="RIBONUCLEASE VAPC16-RELATED"/>
    <property type="match status" value="1"/>
</dbReference>
<dbReference type="eggNOG" id="COG3744">
    <property type="taxonomic scope" value="Bacteria"/>
</dbReference>
<dbReference type="AlphaFoldDB" id="E8X7K5"/>
<dbReference type="InterPro" id="IPR002716">
    <property type="entry name" value="PIN_dom"/>
</dbReference>
<gene>
    <name evidence="2" type="ordered locus">AciX9_4494</name>
</gene>
<reference evidence="3" key="1">
    <citation type="submission" date="2011-01" db="EMBL/GenBank/DDBJ databases">
        <title>Complete sequence of plasmid4 of Acidobacterium sp. MP5ACTX9.</title>
        <authorList>
            <consortium name="US DOE Joint Genome Institute"/>
            <person name="Lucas S."/>
            <person name="Copeland A."/>
            <person name="Lapidus A."/>
            <person name="Cheng J.-F."/>
            <person name="Goodwin L."/>
            <person name="Pitluck S."/>
            <person name="Teshima H."/>
            <person name="Detter J.C."/>
            <person name="Han C."/>
            <person name="Tapia R."/>
            <person name="Land M."/>
            <person name="Hauser L."/>
            <person name="Kyrpides N."/>
            <person name="Ivanova N."/>
            <person name="Ovchinnikova G."/>
            <person name="Pagani I."/>
            <person name="Rawat S.R."/>
            <person name="Mannisto M."/>
            <person name="Haggblom M.M."/>
            <person name="Woyke T."/>
        </authorList>
    </citation>
    <scope>NUCLEOTIDE SEQUENCE [LARGE SCALE GENOMIC DNA]</scope>
    <source>
        <strain evidence="3">MP5ACTX9</strain>
        <plasmid evidence="3">Plasmid pACIX904</plasmid>
    </source>
</reference>
<dbReference type="KEGG" id="acm:AciX9_4494"/>
<dbReference type="Pfam" id="PF01850">
    <property type="entry name" value="PIN"/>
    <property type="match status" value="1"/>
</dbReference>
<keyword evidence="2" id="KW-0614">Plasmid</keyword>
<protein>
    <submittedName>
        <fullName evidence="2">PilT protein domain protein</fullName>
    </submittedName>
</protein>
<dbReference type="Proteomes" id="UP000000343">
    <property type="component" value="Plasmid pACIX904"/>
</dbReference>
<organism evidence="3">
    <name type="scientific">Granulicella tundricola (strain ATCC BAA-1859 / DSM 23138 / MP5ACTX9)</name>
    <dbReference type="NCBI Taxonomy" id="1198114"/>
    <lineage>
        <taxon>Bacteria</taxon>
        <taxon>Pseudomonadati</taxon>
        <taxon>Acidobacteriota</taxon>
        <taxon>Terriglobia</taxon>
        <taxon>Terriglobales</taxon>
        <taxon>Acidobacteriaceae</taxon>
        <taxon>Granulicella</taxon>
    </lineage>
</organism>
<evidence type="ECO:0000313" key="2">
    <source>
        <dbReference type="EMBL" id="ADW71439.1"/>
    </source>
</evidence>
<feature type="domain" description="PIN" evidence="1">
    <location>
        <begin position="3"/>
        <end position="121"/>
    </location>
</feature>
<dbReference type="PaxDb" id="1198114-AciX9_4494"/>
<geneLocation type="plasmid" evidence="2 3">
    <name>pACIX904</name>
</geneLocation>
<dbReference type="SUPFAM" id="SSF88723">
    <property type="entry name" value="PIN domain-like"/>
    <property type="match status" value="1"/>
</dbReference>
<dbReference type="InterPro" id="IPR041705">
    <property type="entry name" value="PIN_Sll0205"/>
</dbReference>
<dbReference type="OrthoDB" id="9798990at2"/>
<evidence type="ECO:0000313" key="3">
    <source>
        <dbReference type="Proteomes" id="UP000000343"/>
    </source>
</evidence>
<name>E8X7K5_GRATM</name>
<sequence length="128" mass="14025">MTVLLDTHALLWAILSPETLSSKASSTIADERNTILVSTASAWEIATKVRVGKLPGAEAFERDFLDIIEIAGYNLLSIDVESALRAGRLTSEHRDPFDCMLAAQALAKDIPIISLDAKLESFGVRRIW</sequence>
<dbReference type="EMBL" id="CP002484">
    <property type="protein sequence ID" value="ADW71439.1"/>
    <property type="molecule type" value="Genomic_DNA"/>
</dbReference>
<dbReference type="RefSeq" id="WP_013573158.1">
    <property type="nucleotide sequence ID" value="NC_015059.1"/>
</dbReference>
<dbReference type="InterPro" id="IPR029060">
    <property type="entry name" value="PIN-like_dom_sf"/>
</dbReference>
<dbReference type="InterPro" id="IPR052919">
    <property type="entry name" value="TA_system_RNase"/>
</dbReference>
<keyword evidence="3" id="KW-1185">Reference proteome</keyword>
<accession>E8X7K5</accession>
<dbReference type="Gene3D" id="3.40.50.1010">
    <property type="entry name" value="5'-nuclease"/>
    <property type="match status" value="1"/>
</dbReference>
<dbReference type="HOGENOM" id="CLU_129890_0_1_0"/>
<proteinExistence type="predicted"/>
<dbReference type="CDD" id="cd09872">
    <property type="entry name" value="PIN_Sll0205-like"/>
    <property type="match status" value="1"/>
</dbReference>
<dbReference type="PANTHER" id="PTHR36173:SF2">
    <property type="entry name" value="RIBONUCLEASE VAPC16"/>
    <property type="match status" value="1"/>
</dbReference>
<evidence type="ECO:0000259" key="1">
    <source>
        <dbReference type="Pfam" id="PF01850"/>
    </source>
</evidence>